<comment type="caution">
    <text evidence="1">The sequence shown here is derived from an EMBL/GenBank/DDBJ whole genome shotgun (WGS) entry which is preliminary data.</text>
</comment>
<keyword evidence="2" id="KW-1185">Reference proteome</keyword>
<organism evidence="1 2">
    <name type="scientific">Datura stramonium</name>
    <name type="common">Jimsonweed</name>
    <name type="synonym">Common thornapple</name>
    <dbReference type="NCBI Taxonomy" id="4076"/>
    <lineage>
        <taxon>Eukaryota</taxon>
        <taxon>Viridiplantae</taxon>
        <taxon>Streptophyta</taxon>
        <taxon>Embryophyta</taxon>
        <taxon>Tracheophyta</taxon>
        <taxon>Spermatophyta</taxon>
        <taxon>Magnoliopsida</taxon>
        <taxon>eudicotyledons</taxon>
        <taxon>Gunneridae</taxon>
        <taxon>Pentapetalae</taxon>
        <taxon>asterids</taxon>
        <taxon>lamiids</taxon>
        <taxon>Solanales</taxon>
        <taxon>Solanaceae</taxon>
        <taxon>Solanoideae</taxon>
        <taxon>Datureae</taxon>
        <taxon>Datura</taxon>
    </lineage>
</organism>
<accession>A0ABS8UKH1</accession>
<reference evidence="1 2" key="1">
    <citation type="journal article" date="2021" name="BMC Genomics">
        <title>Datura genome reveals duplications of psychoactive alkaloid biosynthetic genes and high mutation rate following tissue culture.</title>
        <authorList>
            <person name="Rajewski A."/>
            <person name="Carter-House D."/>
            <person name="Stajich J."/>
            <person name="Litt A."/>
        </authorList>
    </citation>
    <scope>NUCLEOTIDE SEQUENCE [LARGE SCALE GENOMIC DNA]</scope>
    <source>
        <strain evidence="1">AR-01</strain>
    </source>
</reference>
<evidence type="ECO:0000313" key="2">
    <source>
        <dbReference type="Proteomes" id="UP000823775"/>
    </source>
</evidence>
<protein>
    <submittedName>
        <fullName evidence="1">Uncharacterized protein</fullName>
    </submittedName>
</protein>
<dbReference type="EMBL" id="JACEIK010002030">
    <property type="protein sequence ID" value="MCD9558590.1"/>
    <property type="molecule type" value="Genomic_DNA"/>
</dbReference>
<name>A0ABS8UKH1_DATST</name>
<sequence>MEANSLAPNVGPIRRFVAKVVEPYGLTWFNTQKEAKYILENWIDEGLLALKFLALPKKIRELGASYIFNESKMCNVTFLREFYENRTPHSEI</sequence>
<feature type="non-terminal residue" evidence="1">
    <location>
        <position position="92"/>
    </location>
</feature>
<evidence type="ECO:0000313" key="1">
    <source>
        <dbReference type="EMBL" id="MCD9558590.1"/>
    </source>
</evidence>
<proteinExistence type="predicted"/>
<dbReference type="Proteomes" id="UP000823775">
    <property type="component" value="Unassembled WGS sequence"/>
</dbReference>
<gene>
    <name evidence="1" type="ORF">HAX54_016032</name>
</gene>